<evidence type="ECO:0008006" key="5">
    <source>
        <dbReference type="Google" id="ProtNLM"/>
    </source>
</evidence>
<evidence type="ECO:0000256" key="1">
    <source>
        <dbReference type="SAM" id="MobiDB-lite"/>
    </source>
</evidence>
<comment type="caution">
    <text evidence="3">The sequence shown here is derived from an EMBL/GenBank/DDBJ whole genome shotgun (WGS) entry which is preliminary data.</text>
</comment>
<sequence>MKKLFVFTFLLFITVQANAQFDTNTGSISVPKGDTTSDDTDAPSISTVSPFTTVPPKPTVTEPYQVGANNNNSFSMYQTDEFVDRGAEYMDRVEVKPRGESNKAFRGNQFFGEYRSNSAYVEVMARDFEYEDGDRIKVLVNDRTVIANVVLTNDFKGLQIQLQPGFNKIDFEALNQGTSGPNTAEFRVYDDQQKLVSSNQWNLATGFKATVIIVKEVEEVSNDSEEK</sequence>
<evidence type="ECO:0000313" key="4">
    <source>
        <dbReference type="Proteomes" id="UP000615760"/>
    </source>
</evidence>
<evidence type="ECO:0000256" key="2">
    <source>
        <dbReference type="SAM" id="SignalP"/>
    </source>
</evidence>
<dbReference type="RefSeq" id="WP_188619290.1">
    <property type="nucleotide sequence ID" value="NZ_BMJE01000001.1"/>
</dbReference>
<evidence type="ECO:0000313" key="3">
    <source>
        <dbReference type="EMBL" id="GGB65091.1"/>
    </source>
</evidence>
<feature type="chain" id="PRO_5046061893" description="Secreted protein" evidence="2">
    <location>
        <begin position="20"/>
        <end position="227"/>
    </location>
</feature>
<reference evidence="4" key="1">
    <citation type="journal article" date="2019" name="Int. J. Syst. Evol. Microbiol.">
        <title>The Global Catalogue of Microorganisms (GCM) 10K type strain sequencing project: providing services to taxonomists for standard genome sequencing and annotation.</title>
        <authorList>
            <consortium name="The Broad Institute Genomics Platform"/>
            <consortium name="The Broad Institute Genome Sequencing Center for Infectious Disease"/>
            <person name="Wu L."/>
            <person name="Ma J."/>
        </authorList>
    </citation>
    <scope>NUCLEOTIDE SEQUENCE [LARGE SCALE GENOMIC DNA]</scope>
    <source>
        <strain evidence="4">CGMCC 1.15461</strain>
    </source>
</reference>
<feature type="compositionally biased region" description="Low complexity" evidence="1">
    <location>
        <begin position="43"/>
        <end position="52"/>
    </location>
</feature>
<name>A0ABQ1JFI2_9FLAO</name>
<dbReference type="EMBL" id="BMJE01000001">
    <property type="protein sequence ID" value="GGB65091.1"/>
    <property type="molecule type" value="Genomic_DNA"/>
</dbReference>
<protein>
    <recommendedName>
        <fullName evidence="5">Secreted protein</fullName>
    </recommendedName>
</protein>
<feature type="signal peptide" evidence="2">
    <location>
        <begin position="1"/>
        <end position="19"/>
    </location>
</feature>
<feature type="region of interest" description="Disordered" evidence="1">
    <location>
        <begin position="24"/>
        <end position="58"/>
    </location>
</feature>
<accession>A0ABQ1JFI2</accession>
<keyword evidence="4" id="KW-1185">Reference proteome</keyword>
<keyword evidence="2" id="KW-0732">Signal</keyword>
<organism evidence="3 4">
    <name type="scientific">Flavobacterium suaedae</name>
    <dbReference type="NCBI Taxonomy" id="1767027"/>
    <lineage>
        <taxon>Bacteria</taxon>
        <taxon>Pseudomonadati</taxon>
        <taxon>Bacteroidota</taxon>
        <taxon>Flavobacteriia</taxon>
        <taxon>Flavobacteriales</taxon>
        <taxon>Flavobacteriaceae</taxon>
        <taxon>Flavobacterium</taxon>
    </lineage>
</organism>
<gene>
    <name evidence="3" type="ORF">GCM10007424_01250</name>
</gene>
<proteinExistence type="predicted"/>
<dbReference type="Proteomes" id="UP000615760">
    <property type="component" value="Unassembled WGS sequence"/>
</dbReference>